<dbReference type="Pfam" id="PF00168">
    <property type="entry name" value="C2"/>
    <property type="match status" value="1"/>
</dbReference>
<evidence type="ECO:0000313" key="7">
    <source>
        <dbReference type="Proteomes" id="UP000694701"/>
    </source>
</evidence>
<reference evidence="6" key="1">
    <citation type="submission" date="2025-08" db="UniProtKB">
        <authorList>
            <consortium name="Ensembl"/>
        </authorList>
    </citation>
    <scope>IDENTIFICATION</scope>
</reference>
<keyword evidence="4" id="KW-0472">Membrane</keyword>
<feature type="transmembrane region" description="Helical" evidence="4">
    <location>
        <begin position="44"/>
        <end position="68"/>
    </location>
</feature>
<accession>A0A8C2HMH6</accession>
<keyword evidence="4" id="KW-0812">Transmembrane</keyword>
<dbReference type="PRINTS" id="PR00360">
    <property type="entry name" value="C2DOMAIN"/>
</dbReference>
<dbReference type="AlphaFoldDB" id="A0A8C2HMH6"/>
<dbReference type="GO" id="GO:0048488">
    <property type="term" value="P:synaptic vesicle endocytosis"/>
    <property type="evidence" value="ECO:0007669"/>
    <property type="project" value="TreeGrafter"/>
</dbReference>
<dbReference type="GO" id="GO:0000149">
    <property type="term" value="F:SNARE binding"/>
    <property type="evidence" value="ECO:0007669"/>
    <property type="project" value="TreeGrafter"/>
</dbReference>
<dbReference type="GO" id="GO:0005509">
    <property type="term" value="F:calcium ion binding"/>
    <property type="evidence" value="ECO:0007669"/>
    <property type="project" value="TreeGrafter"/>
</dbReference>
<proteinExistence type="inferred from homology"/>
<dbReference type="SUPFAM" id="SSF49562">
    <property type="entry name" value="C2 domain (Calcium/lipid-binding domain, CaLB)"/>
    <property type="match status" value="1"/>
</dbReference>
<evidence type="ECO:0000256" key="3">
    <source>
        <dbReference type="SAM" id="MobiDB-lite"/>
    </source>
</evidence>
<dbReference type="PANTHER" id="PTHR10024">
    <property type="entry name" value="SYNAPTOTAGMIN"/>
    <property type="match status" value="1"/>
</dbReference>
<dbReference type="GO" id="GO:0005886">
    <property type="term" value="C:plasma membrane"/>
    <property type="evidence" value="ECO:0007669"/>
    <property type="project" value="TreeGrafter"/>
</dbReference>
<dbReference type="PANTHER" id="PTHR10024:SF382">
    <property type="entry name" value="SYNAPTOTAGMIN"/>
    <property type="match status" value="1"/>
</dbReference>
<keyword evidence="4" id="KW-1133">Transmembrane helix</keyword>
<comment type="similarity">
    <text evidence="1">Belongs to the synaptotagmin family.</text>
</comment>
<feature type="region of interest" description="Disordered" evidence="3">
    <location>
        <begin position="78"/>
        <end position="99"/>
    </location>
</feature>
<dbReference type="GO" id="GO:0001786">
    <property type="term" value="F:phosphatidylserine binding"/>
    <property type="evidence" value="ECO:0007669"/>
    <property type="project" value="TreeGrafter"/>
</dbReference>
<evidence type="ECO:0000259" key="5">
    <source>
        <dbReference type="PROSITE" id="PS50004"/>
    </source>
</evidence>
<dbReference type="PRINTS" id="PR00399">
    <property type="entry name" value="SYNAPTOTAGMN"/>
</dbReference>
<dbReference type="CDD" id="cd08385">
    <property type="entry name" value="C2A_Synaptotagmin-1-5-6-9-10"/>
    <property type="match status" value="1"/>
</dbReference>
<dbReference type="InterPro" id="IPR001565">
    <property type="entry name" value="Synaptotagmin"/>
</dbReference>
<feature type="domain" description="C2" evidence="5">
    <location>
        <begin position="105"/>
        <end position="224"/>
    </location>
</feature>
<dbReference type="CDD" id="cd21342">
    <property type="entry name" value="Syt1_2_N"/>
    <property type="match status" value="1"/>
</dbReference>
<dbReference type="Ensembl" id="ENSCCRT00020061989.1">
    <property type="protein sequence ID" value="ENSCCRP00020056224.1"/>
    <property type="gene ID" value="ENSCCRG00020026592.1"/>
</dbReference>
<sequence length="240" mass="27127">MHEGVALLAGHSSSPAQNESKIPGPSLAHSIRSKFLNELHKVPIPSWALVALGFLIVLIMLSCCLCFCKKMIFKKKKEKGGEEKNEKNTINLSNEEDPESKEAAKLGKLHYTLDYNFTDSALIVGVIEAEGLAAMDMSGTSDPYVKVYLLPDKKKKFETKVHRKTLDPTFNEHFTFKVPYAELGGKTLVMTVYDFDRFSKHDAIGDARVQMNKVDFSHLTEEWRDLQKAEKEEVQVMNFK</sequence>
<dbReference type="GO" id="GO:0005544">
    <property type="term" value="F:calcium-dependent phospholipid binding"/>
    <property type="evidence" value="ECO:0007669"/>
    <property type="project" value="TreeGrafter"/>
</dbReference>
<dbReference type="GO" id="GO:0030276">
    <property type="term" value="F:clathrin binding"/>
    <property type="evidence" value="ECO:0007669"/>
    <property type="project" value="TreeGrafter"/>
</dbReference>
<evidence type="ECO:0000256" key="1">
    <source>
        <dbReference type="ARBA" id="ARBA00006996"/>
    </source>
</evidence>
<dbReference type="InterPro" id="IPR000008">
    <property type="entry name" value="C2_dom"/>
</dbReference>
<dbReference type="PROSITE" id="PS50004">
    <property type="entry name" value="C2"/>
    <property type="match status" value="1"/>
</dbReference>
<dbReference type="SMART" id="SM00239">
    <property type="entry name" value="C2"/>
    <property type="match status" value="1"/>
</dbReference>
<dbReference type="Gene3D" id="2.60.40.150">
    <property type="entry name" value="C2 domain"/>
    <property type="match status" value="1"/>
</dbReference>
<dbReference type="Proteomes" id="UP000694701">
    <property type="component" value="Unplaced"/>
</dbReference>
<gene>
    <name evidence="6" type="primary">LOC109110090</name>
</gene>
<evidence type="ECO:0000256" key="2">
    <source>
        <dbReference type="ARBA" id="ARBA00022737"/>
    </source>
</evidence>
<dbReference type="InterPro" id="IPR035892">
    <property type="entry name" value="C2_domain_sf"/>
</dbReference>
<dbReference type="FunFam" id="2.60.40.150:FF:000016">
    <property type="entry name" value="Synaptotagmin 1"/>
    <property type="match status" value="1"/>
</dbReference>
<dbReference type="GO" id="GO:0030424">
    <property type="term" value="C:axon"/>
    <property type="evidence" value="ECO:0007669"/>
    <property type="project" value="TreeGrafter"/>
</dbReference>
<organism evidence="6 7">
    <name type="scientific">Cyprinus carpio</name>
    <name type="common">Common carp</name>
    <dbReference type="NCBI Taxonomy" id="7962"/>
    <lineage>
        <taxon>Eukaryota</taxon>
        <taxon>Metazoa</taxon>
        <taxon>Chordata</taxon>
        <taxon>Craniata</taxon>
        <taxon>Vertebrata</taxon>
        <taxon>Euteleostomi</taxon>
        <taxon>Actinopterygii</taxon>
        <taxon>Neopterygii</taxon>
        <taxon>Teleostei</taxon>
        <taxon>Ostariophysi</taxon>
        <taxon>Cypriniformes</taxon>
        <taxon>Cyprinidae</taxon>
        <taxon>Cyprininae</taxon>
        <taxon>Cyprinus</taxon>
    </lineage>
</organism>
<dbReference type="GO" id="GO:0031045">
    <property type="term" value="C:dense core granule"/>
    <property type="evidence" value="ECO:0007669"/>
    <property type="project" value="TreeGrafter"/>
</dbReference>
<evidence type="ECO:0000256" key="4">
    <source>
        <dbReference type="SAM" id="Phobius"/>
    </source>
</evidence>
<evidence type="ECO:0000313" key="6">
    <source>
        <dbReference type="Ensembl" id="ENSCCRP00020056224.1"/>
    </source>
</evidence>
<dbReference type="GO" id="GO:0048791">
    <property type="term" value="P:calcium ion-regulated exocytosis of neurotransmitter"/>
    <property type="evidence" value="ECO:0007669"/>
    <property type="project" value="TreeGrafter"/>
</dbReference>
<protein>
    <submittedName>
        <fullName evidence="6">Synaptotagmin Ib</fullName>
    </submittedName>
</protein>
<name>A0A8C2HMH6_CYPCA</name>
<dbReference type="GO" id="GO:0030672">
    <property type="term" value="C:synaptic vesicle membrane"/>
    <property type="evidence" value="ECO:0007669"/>
    <property type="project" value="TreeGrafter"/>
</dbReference>
<keyword evidence="2" id="KW-0677">Repeat</keyword>